<gene>
    <name evidence="1" type="ORF">E1212_14485</name>
</gene>
<organism evidence="1 2">
    <name type="scientific">Jiangella ureilytica</name>
    <dbReference type="NCBI Taxonomy" id="2530374"/>
    <lineage>
        <taxon>Bacteria</taxon>
        <taxon>Bacillati</taxon>
        <taxon>Actinomycetota</taxon>
        <taxon>Actinomycetes</taxon>
        <taxon>Jiangellales</taxon>
        <taxon>Jiangellaceae</taxon>
        <taxon>Jiangella</taxon>
    </lineage>
</organism>
<reference evidence="1 2" key="1">
    <citation type="submission" date="2019-02" db="EMBL/GenBank/DDBJ databases">
        <title>Draft genome sequences of novel Actinobacteria.</title>
        <authorList>
            <person name="Sahin N."/>
            <person name="Ay H."/>
            <person name="Saygin H."/>
        </authorList>
    </citation>
    <scope>NUCLEOTIDE SEQUENCE [LARGE SCALE GENOMIC DNA]</scope>
    <source>
        <strain evidence="1 2">KC603</strain>
    </source>
</reference>
<dbReference type="AlphaFoldDB" id="A0A4R4RLL8"/>
<keyword evidence="2" id="KW-1185">Reference proteome</keyword>
<comment type="caution">
    <text evidence="1">The sequence shown here is derived from an EMBL/GenBank/DDBJ whole genome shotgun (WGS) entry which is preliminary data.</text>
</comment>
<evidence type="ECO:0000313" key="1">
    <source>
        <dbReference type="EMBL" id="TDC50578.1"/>
    </source>
</evidence>
<dbReference type="RefSeq" id="WP_131983617.1">
    <property type="nucleotide sequence ID" value="NZ_SMKL01000029.1"/>
</dbReference>
<dbReference type="OrthoDB" id="5178246at2"/>
<dbReference type="EMBL" id="SMKL01000029">
    <property type="protein sequence ID" value="TDC50578.1"/>
    <property type="molecule type" value="Genomic_DNA"/>
</dbReference>
<dbReference type="Proteomes" id="UP000295621">
    <property type="component" value="Unassembled WGS sequence"/>
</dbReference>
<protein>
    <submittedName>
        <fullName evidence="1">Uncharacterized protein</fullName>
    </submittedName>
</protein>
<evidence type="ECO:0000313" key="2">
    <source>
        <dbReference type="Proteomes" id="UP000295621"/>
    </source>
</evidence>
<accession>A0A4R4RLL8</accession>
<sequence length="399" mass="43637">MGEVALILLGVVLGIAGDEGYAFVKKRLDSRRQGTVRRRLATATDPVRHAANLGEIFGRHGLADHLFRPATTQDTAPLPLVHDAAHRFVGDLPAASDGPLRLTEPDRVDFPYDQAVIEQMRRGGVELWDGSLLYSVNDGPLDGALPVGVCNYFAYVDLCHRVLRESDKPKGEKPYLLGSLRTFDDAICGVIRPLVIAATATCVFDDGSGGLETAIQRRSPQVVVARGMYAAAPVFGLESNVIGRATSRFGIVTYNVLKEILEEYFDEPELTRAGDHPAGAHPDWIFRTEHGRRLVDEVDAGRILLRCTGAAIDVLDGSLVLAVLAQFTSPEYAREVKLSARGSWESDHTSGPRIEFVPLHGLELEARMSIETMTASSIYSLDRAREYLRPRDARPGPEA</sequence>
<proteinExistence type="predicted"/>
<name>A0A4R4RLL8_9ACTN</name>